<evidence type="ECO:0000256" key="5">
    <source>
        <dbReference type="ARBA" id="ARBA00022989"/>
    </source>
</evidence>
<evidence type="ECO:0000256" key="12">
    <source>
        <dbReference type="SAM" id="Phobius"/>
    </source>
</evidence>
<keyword evidence="10" id="KW-1015">Disulfide bond</keyword>
<dbReference type="InterPro" id="IPR003780">
    <property type="entry name" value="COX15/CtaA_fam"/>
</dbReference>
<keyword evidence="3 12" id="KW-0812">Transmembrane</keyword>
<proteinExistence type="predicted"/>
<comment type="pathway">
    <text evidence="11">Porphyrin-containing compound metabolism.</text>
</comment>
<sequence>MSGNGWLRRAAGWLGIGAAVGMLVVLVMGATVTTTGSAQGCGRDWPLCNGRVVPEFALAAAIEFSHRAVTGVEGVLIVAFTVAVLVLFRRHRPALVLAPLMLGSLLLQAGMGAWAVKYPQQPVVLALHFGISLIALASVTLTAVYVRRADEIRASPPVWPGLRLATWGITAYLYLLVYSGAYIRHAGAAGGCTSWPVCGSGSGEATGVAVNLAHRGVALTALLLAVALLLAYRWLEPGRRDLLVGGGILIGTLLAQGAAGAFLVFSHYGLSAELLHAGLTGIVFTAAAYLCLRVTVAAHDEEAAPTGERRRSRLRPEGVR</sequence>
<dbReference type="EMBL" id="JAEKNR010000082">
    <property type="protein sequence ID" value="MBJ7597811.1"/>
    <property type="molecule type" value="Genomic_DNA"/>
</dbReference>
<keyword evidence="2" id="KW-1003">Cell membrane</keyword>
<evidence type="ECO:0000256" key="6">
    <source>
        <dbReference type="ARBA" id="ARBA00023002"/>
    </source>
</evidence>
<dbReference type="GO" id="GO:0006784">
    <property type="term" value="P:heme A biosynthetic process"/>
    <property type="evidence" value="ECO:0007669"/>
    <property type="project" value="InterPro"/>
</dbReference>
<dbReference type="Proteomes" id="UP000612893">
    <property type="component" value="Unassembled WGS sequence"/>
</dbReference>
<protein>
    <submittedName>
        <fullName evidence="13">Heme A synthase</fullName>
    </submittedName>
</protein>
<keyword evidence="9 12" id="KW-0472">Membrane</keyword>
<dbReference type="GO" id="GO:0016491">
    <property type="term" value="F:oxidoreductase activity"/>
    <property type="evidence" value="ECO:0007669"/>
    <property type="project" value="UniProtKB-KW"/>
</dbReference>
<evidence type="ECO:0000256" key="1">
    <source>
        <dbReference type="ARBA" id="ARBA00004141"/>
    </source>
</evidence>
<feature type="transmembrane region" description="Helical" evidence="12">
    <location>
        <begin position="12"/>
        <end position="30"/>
    </location>
</feature>
<evidence type="ECO:0000256" key="4">
    <source>
        <dbReference type="ARBA" id="ARBA00022723"/>
    </source>
</evidence>
<feature type="transmembrane region" description="Helical" evidence="12">
    <location>
        <begin position="274"/>
        <end position="292"/>
    </location>
</feature>
<keyword evidence="8" id="KW-0350">Heme biosynthesis</keyword>
<dbReference type="PANTHER" id="PTHR35457">
    <property type="entry name" value="HEME A SYNTHASE"/>
    <property type="match status" value="1"/>
</dbReference>
<dbReference type="RefSeq" id="WP_338200322.1">
    <property type="nucleotide sequence ID" value="NZ_JAEKNR010000082.1"/>
</dbReference>
<keyword evidence="7" id="KW-0408">Iron</keyword>
<reference evidence="13" key="1">
    <citation type="submission" date="2020-10" db="EMBL/GenBank/DDBJ databases">
        <title>Ca. Dormibacterota MAGs.</title>
        <authorList>
            <person name="Montgomery K."/>
        </authorList>
    </citation>
    <scope>NUCLEOTIDE SEQUENCE [LARGE SCALE GENOMIC DNA]</scope>
    <source>
        <strain evidence="13">SC8812_S17_10</strain>
    </source>
</reference>
<keyword evidence="5 12" id="KW-1133">Transmembrane helix</keyword>
<feature type="transmembrane region" description="Helical" evidence="12">
    <location>
        <begin position="68"/>
        <end position="88"/>
    </location>
</feature>
<evidence type="ECO:0000313" key="14">
    <source>
        <dbReference type="Proteomes" id="UP000612893"/>
    </source>
</evidence>
<feature type="transmembrane region" description="Helical" evidence="12">
    <location>
        <begin position="216"/>
        <end position="235"/>
    </location>
</feature>
<accession>A0A934K7C5</accession>
<feature type="transmembrane region" description="Helical" evidence="12">
    <location>
        <begin position="122"/>
        <end position="146"/>
    </location>
</feature>
<evidence type="ECO:0000256" key="3">
    <source>
        <dbReference type="ARBA" id="ARBA00022692"/>
    </source>
</evidence>
<feature type="transmembrane region" description="Helical" evidence="12">
    <location>
        <begin position="158"/>
        <end position="177"/>
    </location>
</feature>
<feature type="transmembrane region" description="Helical" evidence="12">
    <location>
        <begin position="95"/>
        <end position="116"/>
    </location>
</feature>
<gene>
    <name evidence="13" type="ORF">JF922_06965</name>
</gene>
<keyword evidence="4" id="KW-0479">Metal-binding</keyword>
<evidence type="ECO:0000256" key="7">
    <source>
        <dbReference type="ARBA" id="ARBA00023004"/>
    </source>
</evidence>
<evidence type="ECO:0000313" key="13">
    <source>
        <dbReference type="EMBL" id="MBJ7597811.1"/>
    </source>
</evidence>
<comment type="caution">
    <text evidence="13">The sequence shown here is derived from an EMBL/GenBank/DDBJ whole genome shotgun (WGS) entry which is preliminary data.</text>
</comment>
<dbReference type="InterPro" id="IPR050450">
    <property type="entry name" value="COX15/CtaA_HemeA_synthase"/>
</dbReference>
<dbReference type="AlphaFoldDB" id="A0A934K7C5"/>
<dbReference type="GO" id="GO:0046872">
    <property type="term" value="F:metal ion binding"/>
    <property type="evidence" value="ECO:0007669"/>
    <property type="project" value="UniProtKB-KW"/>
</dbReference>
<keyword evidence="14" id="KW-1185">Reference proteome</keyword>
<evidence type="ECO:0000256" key="9">
    <source>
        <dbReference type="ARBA" id="ARBA00023136"/>
    </source>
</evidence>
<keyword evidence="6" id="KW-0560">Oxidoreductase</keyword>
<evidence type="ECO:0000256" key="10">
    <source>
        <dbReference type="ARBA" id="ARBA00023157"/>
    </source>
</evidence>
<evidence type="ECO:0000256" key="11">
    <source>
        <dbReference type="ARBA" id="ARBA00023444"/>
    </source>
</evidence>
<organism evidence="13 14">
    <name type="scientific">Candidatus Nephthysia bennettiae</name>
    <dbReference type="NCBI Taxonomy" id="3127016"/>
    <lineage>
        <taxon>Bacteria</taxon>
        <taxon>Bacillati</taxon>
        <taxon>Candidatus Dormiibacterota</taxon>
        <taxon>Candidatus Dormibacteria</taxon>
        <taxon>Candidatus Dormibacterales</taxon>
        <taxon>Candidatus Dormibacteraceae</taxon>
        <taxon>Candidatus Nephthysia</taxon>
    </lineage>
</organism>
<dbReference type="GO" id="GO:0016020">
    <property type="term" value="C:membrane"/>
    <property type="evidence" value="ECO:0007669"/>
    <property type="project" value="UniProtKB-SubCell"/>
</dbReference>
<name>A0A934K7C5_9BACT</name>
<evidence type="ECO:0000256" key="8">
    <source>
        <dbReference type="ARBA" id="ARBA00023133"/>
    </source>
</evidence>
<dbReference type="Pfam" id="PF02628">
    <property type="entry name" value="COX15-CtaA"/>
    <property type="match status" value="1"/>
</dbReference>
<comment type="subcellular location">
    <subcellularLocation>
        <location evidence="1">Membrane</location>
        <topology evidence="1">Multi-pass membrane protein</topology>
    </subcellularLocation>
</comment>
<dbReference type="PANTHER" id="PTHR35457:SF1">
    <property type="entry name" value="HEME A SYNTHASE"/>
    <property type="match status" value="1"/>
</dbReference>
<evidence type="ECO:0000256" key="2">
    <source>
        <dbReference type="ARBA" id="ARBA00022475"/>
    </source>
</evidence>
<feature type="transmembrane region" description="Helical" evidence="12">
    <location>
        <begin position="242"/>
        <end position="268"/>
    </location>
</feature>